<evidence type="ECO:0000256" key="1">
    <source>
        <dbReference type="PIRSR" id="PIRSR605019-1"/>
    </source>
</evidence>
<dbReference type="AlphaFoldDB" id="A0AAW7M098"/>
<protein>
    <submittedName>
        <fullName evidence="2">DNA-3-methyladenine glycosylase I</fullName>
        <ecNumber evidence="2">3.2.2.20</ecNumber>
    </submittedName>
</protein>
<keyword evidence="3" id="KW-1185">Reference proteome</keyword>
<dbReference type="InterPro" id="IPR005019">
    <property type="entry name" value="Adenine_glyco"/>
</dbReference>
<gene>
    <name evidence="2" type="ORF">QQX10_05635</name>
</gene>
<dbReference type="RefSeq" id="WP_301118985.1">
    <property type="nucleotide sequence ID" value="NZ_JAUHPX010000003.1"/>
</dbReference>
<dbReference type="Pfam" id="PF03352">
    <property type="entry name" value="Adenine_glyco"/>
    <property type="match status" value="1"/>
</dbReference>
<keyword evidence="1" id="KW-0479">Metal-binding</keyword>
<feature type="binding site" evidence="1">
    <location>
        <position position="184"/>
    </location>
    <ligand>
        <name>Zn(2+)</name>
        <dbReference type="ChEBI" id="CHEBI:29105"/>
    </ligand>
</feature>
<evidence type="ECO:0000313" key="2">
    <source>
        <dbReference type="EMBL" id="MDN4487648.1"/>
    </source>
</evidence>
<accession>A0AAW7M098</accession>
<name>A0AAW7M098_9MICO</name>
<dbReference type="SUPFAM" id="SSF48150">
    <property type="entry name" value="DNA-glycosylase"/>
    <property type="match status" value="1"/>
</dbReference>
<dbReference type="EMBL" id="JAUHPX010000003">
    <property type="protein sequence ID" value="MDN4487648.1"/>
    <property type="molecule type" value="Genomic_DNA"/>
</dbReference>
<dbReference type="Gene3D" id="1.10.340.30">
    <property type="entry name" value="Hypothetical protein, domain 2"/>
    <property type="match status" value="1"/>
</dbReference>
<keyword evidence="2" id="KW-0326">Glycosidase</keyword>
<reference evidence="2" key="1">
    <citation type="submission" date="2023-06" db="EMBL/GenBank/DDBJ databases">
        <title>Sysu t00039.</title>
        <authorList>
            <person name="Gao L."/>
            <person name="Fang B.-Z."/>
            <person name="Li W.-J."/>
        </authorList>
    </citation>
    <scope>NUCLEOTIDE SEQUENCE</scope>
    <source>
        <strain evidence="2">SYSU T00039</strain>
    </source>
</reference>
<evidence type="ECO:0000313" key="3">
    <source>
        <dbReference type="Proteomes" id="UP001172737"/>
    </source>
</evidence>
<dbReference type="EC" id="3.2.2.20" evidence="2"/>
<feature type="binding site" evidence="1">
    <location>
        <position position="23"/>
    </location>
    <ligand>
        <name>Zn(2+)</name>
        <dbReference type="ChEBI" id="CHEBI:29105"/>
    </ligand>
</feature>
<dbReference type="PANTHER" id="PTHR30037:SF4">
    <property type="entry name" value="DNA-3-METHYLADENINE GLYCOSYLASE I"/>
    <property type="match status" value="1"/>
</dbReference>
<feature type="binding site" evidence="1">
    <location>
        <position position="180"/>
    </location>
    <ligand>
        <name>Zn(2+)</name>
        <dbReference type="ChEBI" id="CHEBI:29105"/>
    </ligand>
</feature>
<keyword evidence="2" id="KW-0378">Hydrolase</keyword>
<comment type="caution">
    <text evidence="2">The sequence shown here is derived from an EMBL/GenBank/DDBJ whole genome shotgun (WGS) entry which is preliminary data.</text>
</comment>
<feature type="binding site" evidence="1">
    <location>
        <position position="11"/>
    </location>
    <ligand>
        <name>Zn(2+)</name>
        <dbReference type="ChEBI" id="CHEBI:29105"/>
    </ligand>
</feature>
<organism evidence="2 3">
    <name type="scientific">Demequina lignilytica</name>
    <dbReference type="NCBI Taxonomy" id="3051663"/>
    <lineage>
        <taxon>Bacteria</taxon>
        <taxon>Bacillati</taxon>
        <taxon>Actinomycetota</taxon>
        <taxon>Actinomycetes</taxon>
        <taxon>Micrococcales</taxon>
        <taxon>Demequinaceae</taxon>
        <taxon>Demequina</taxon>
    </lineage>
</organism>
<dbReference type="InterPro" id="IPR011257">
    <property type="entry name" value="DNA_glycosylase"/>
</dbReference>
<dbReference type="Proteomes" id="UP001172737">
    <property type="component" value="Unassembled WGS sequence"/>
</dbReference>
<dbReference type="InterPro" id="IPR052891">
    <property type="entry name" value="DNA-3mA_glycosylase"/>
</dbReference>
<sequence>MSTDTTAPVRCFGTGDPLYEAYHDHEWGRPVRGDAALLERIVLEGAQSGLSWLTILRKRDGYRAAFAGFEPAAVAAYSDGDVERLMADPGIVRNRRKIESAITNARATVALREAGGSLTELFWSFAPEPRGTRLSTWEDVPAATPESIALAKALKRAGFVFVGPTTMYAAMQACGLVDDHLADCVAVDA</sequence>
<dbReference type="PANTHER" id="PTHR30037">
    <property type="entry name" value="DNA-3-METHYLADENINE GLYCOSYLASE 1"/>
    <property type="match status" value="1"/>
</dbReference>
<keyword evidence="1" id="KW-0862">Zinc</keyword>
<dbReference type="GO" id="GO:0046872">
    <property type="term" value="F:metal ion binding"/>
    <property type="evidence" value="ECO:0007669"/>
    <property type="project" value="UniProtKB-KW"/>
</dbReference>
<dbReference type="GO" id="GO:0008725">
    <property type="term" value="F:DNA-3-methyladenine glycosylase activity"/>
    <property type="evidence" value="ECO:0007669"/>
    <property type="project" value="UniProtKB-EC"/>
</dbReference>
<proteinExistence type="predicted"/>
<dbReference type="GO" id="GO:0006284">
    <property type="term" value="P:base-excision repair"/>
    <property type="evidence" value="ECO:0007669"/>
    <property type="project" value="InterPro"/>
</dbReference>